<organism evidence="1 2">
    <name type="scientific">Bacteroides ovatus</name>
    <dbReference type="NCBI Taxonomy" id="28116"/>
    <lineage>
        <taxon>Bacteria</taxon>
        <taxon>Pseudomonadati</taxon>
        <taxon>Bacteroidota</taxon>
        <taxon>Bacteroidia</taxon>
        <taxon>Bacteroidales</taxon>
        <taxon>Bacteroidaceae</taxon>
        <taxon>Bacteroides</taxon>
    </lineage>
</organism>
<evidence type="ECO:0000313" key="1">
    <source>
        <dbReference type="EMBL" id="KAA3809558.1"/>
    </source>
</evidence>
<evidence type="ECO:0000313" key="2">
    <source>
        <dbReference type="Proteomes" id="UP000460135"/>
    </source>
</evidence>
<protein>
    <submittedName>
        <fullName evidence="1">Uncharacterized protein</fullName>
    </submittedName>
</protein>
<dbReference type="AlphaFoldDB" id="A0A6N3VE41"/>
<sequence length="88" mass="10531">MRCLLVYCCSQEINDRLVRYYQELCVSLPLETSKLTLNDILDHIQKEKEKQNLYKSNCWLIVGGKHTFKQMQPNYGESLFDRPFRENL</sequence>
<comment type="caution">
    <text evidence="1">The sequence shown here is derived from an EMBL/GenBank/DDBJ whole genome shotgun (WGS) entry which is preliminary data.</text>
</comment>
<dbReference type="EMBL" id="VWLX01000001">
    <property type="protein sequence ID" value="KAA3809558.1"/>
    <property type="molecule type" value="Genomic_DNA"/>
</dbReference>
<name>A0A6N3VE41_BACOV</name>
<accession>A0A6N3VE41</accession>
<proteinExistence type="predicted"/>
<reference evidence="1 2" key="1">
    <citation type="journal article" date="2019" name="Nat. Med.">
        <title>A library of human gut bacterial isolates paired with longitudinal multiomics data enables mechanistic microbiome research.</title>
        <authorList>
            <person name="Poyet M."/>
            <person name="Groussin M."/>
            <person name="Gibbons S.M."/>
            <person name="Avila-Pacheco J."/>
            <person name="Jiang X."/>
            <person name="Kearney S.M."/>
            <person name="Perrotta A.R."/>
            <person name="Berdy B."/>
            <person name="Zhao S."/>
            <person name="Lieberman T.D."/>
            <person name="Swanson P.K."/>
            <person name="Smith M."/>
            <person name="Roesemann S."/>
            <person name="Alexander J.E."/>
            <person name="Rich S.A."/>
            <person name="Livny J."/>
            <person name="Vlamakis H."/>
            <person name="Clish C."/>
            <person name="Bullock K."/>
            <person name="Deik A."/>
            <person name="Scott J."/>
            <person name="Pierce K.A."/>
            <person name="Xavier R.J."/>
            <person name="Alm E.J."/>
        </authorList>
    </citation>
    <scope>NUCLEOTIDE SEQUENCE [LARGE SCALE GENOMIC DNA]</scope>
    <source>
        <strain evidence="1 2">BIOML-A183</strain>
    </source>
</reference>
<gene>
    <name evidence="1" type="ORF">F3F51_01605</name>
</gene>
<dbReference type="Proteomes" id="UP000460135">
    <property type="component" value="Unassembled WGS sequence"/>
</dbReference>